<evidence type="ECO:0000313" key="2">
    <source>
        <dbReference type="Proteomes" id="UP000663844"/>
    </source>
</evidence>
<comment type="caution">
    <text evidence="1">The sequence shown here is derived from an EMBL/GenBank/DDBJ whole genome shotgun (WGS) entry which is preliminary data.</text>
</comment>
<dbReference type="EMBL" id="CAJOAZ010015299">
    <property type="protein sequence ID" value="CAF4291271.1"/>
    <property type="molecule type" value="Genomic_DNA"/>
</dbReference>
<accession>A0A820HCE0</accession>
<proteinExistence type="predicted"/>
<reference evidence="1" key="1">
    <citation type="submission" date="2021-02" db="EMBL/GenBank/DDBJ databases">
        <authorList>
            <person name="Nowell W R."/>
        </authorList>
    </citation>
    <scope>NUCLEOTIDE SEQUENCE</scope>
</reference>
<organism evidence="1 2">
    <name type="scientific">Adineta steineri</name>
    <dbReference type="NCBI Taxonomy" id="433720"/>
    <lineage>
        <taxon>Eukaryota</taxon>
        <taxon>Metazoa</taxon>
        <taxon>Spiralia</taxon>
        <taxon>Gnathifera</taxon>
        <taxon>Rotifera</taxon>
        <taxon>Eurotatoria</taxon>
        <taxon>Bdelloidea</taxon>
        <taxon>Adinetida</taxon>
        <taxon>Adinetidae</taxon>
        <taxon>Adineta</taxon>
    </lineage>
</organism>
<dbReference type="GO" id="GO:0003676">
    <property type="term" value="F:nucleic acid binding"/>
    <property type="evidence" value="ECO:0007669"/>
    <property type="project" value="InterPro"/>
</dbReference>
<dbReference type="InterPro" id="IPR036397">
    <property type="entry name" value="RNaseH_sf"/>
</dbReference>
<dbReference type="Gene3D" id="3.30.420.10">
    <property type="entry name" value="Ribonuclease H-like superfamily/Ribonuclease H"/>
    <property type="match status" value="1"/>
</dbReference>
<feature type="non-terminal residue" evidence="1">
    <location>
        <position position="40"/>
    </location>
</feature>
<dbReference type="AlphaFoldDB" id="A0A820HCE0"/>
<name>A0A820HCE0_9BILA</name>
<evidence type="ECO:0000313" key="1">
    <source>
        <dbReference type="EMBL" id="CAF4291271.1"/>
    </source>
</evidence>
<gene>
    <name evidence="1" type="ORF">OXD698_LOCUS45604</name>
</gene>
<protein>
    <submittedName>
        <fullName evidence="1">Uncharacterized protein</fullName>
    </submittedName>
</protein>
<sequence>MPHPPYSSDLTLCDYWLNDYIKCNLTDQPNEKSLARAVSK</sequence>
<dbReference type="Proteomes" id="UP000663844">
    <property type="component" value="Unassembled WGS sequence"/>
</dbReference>